<organism evidence="1 2">
    <name type="scientific">Hymenobacter daecheongensis DSM 21074</name>
    <dbReference type="NCBI Taxonomy" id="1121955"/>
    <lineage>
        <taxon>Bacteria</taxon>
        <taxon>Pseudomonadati</taxon>
        <taxon>Bacteroidota</taxon>
        <taxon>Cytophagia</taxon>
        <taxon>Cytophagales</taxon>
        <taxon>Hymenobacteraceae</taxon>
        <taxon>Hymenobacter</taxon>
    </lineage>
</organism>
<dbReference type="STRING" id="1121955.SAMN02745146_3694"/>
<dbReference type="OrthoDB" id="800002at2"/>
<dbReference type="AlphaFoldDB" id="A0A1M6LB95"/>
<dbReference type="EMBL" id="FQYN01000009">
    <property type="protein sequence ID" value="SHJ68424.1"/>
    <property type="molecule type" value="Genomic_DNA"/>
</dbReference>
<keyword evidence="2" id="KW-1185">Reference proteome</keyword>
<sequence length="219" mass="24902">MIGLIAEGITDVIIIKHLLASHLGIDSSEIRAFRPDDVKDETDKFSQGINTFSNWTIVKEECRSRKIIENFFNNLPDSDFFVIHIDTDRAFEAGYNGSKPTKAGNTDYCQELRTAIYNRINMWIGPHTFRIAYAIAIEETEAWILPIHSSNSNPDLVSNPKSTLQRTSTYQKLQGRREPAKYNELAKPLKKAKTLALCSQASYSLNNFLTEAEDQFHNL</sequence>
<dbReference type="RefSeq" id="WP_143164233.1">
    <property type="nucleotide sequence ID" value="NZ_FQYN01000009.1"/>
</dbReference>
<dbReference type="Proteomes" id="UP000184418">
    <property type="component" value="Unassembled WGS sequence"/>
</dbReference>
<gene>
    <name evidence="1" type="ORF">SAMN02745146_3694</name>
</gene>
<protein>
    <submittedName>
        <fullName evidence="1">Uncharacterized protein</fullName>
    </submittedName>
</protein>
<accession>A0A1M6LB95</accession>
<name>A0A1M6LB95_9BACT</name>
<evidence type="ECO:0000313" key="1">
    <source>
        <dbReference type="EMBL" id="SHJ68424.1"/>
    </source>
</evidence>
<evidence type="ECO:0000313" key="2">
    <source>
        <dbReference type="Proteomes" id="UP000184418"/>
    </source>
</evidence>
<proteinExistence type="predicted"/>
<reference evidence="1 2" key="1">
    <citation type="submission" date="2016-11" db="EMBL/GenBank/DDBJ databases">
        <authorList>
            <person name="Jaros S."/>
            <person name="Januszkiewicz K."/>
            <person name="Wedrychowicz H."/>
        </authorList>
    </citation>
    <scope>NUCLEOTIDE SEQUENCE [LARGE SCALE GENOMIC DNA]</scope>
    <source>
        <strain evidence="1 2">DSM 21074</strain>
    </source>
</reference>